<evidence type="ECO:0000259" key="5">
    <source>
        <dbReference type="Pfam" id="PF01555"/>
    </source>
</evidence>
<dbReference type="InterPro" id="IPR029063">
    <property type="entry name" value="SAM-dependent_MTases_sf"/>
</dbReference>
<evidence type="ECO:0000256" key="3">
    <source>
        <dbReference type="ARBA" id="ARBA00022679"/>
    </source>
</evidence>
<keyword evidence="7" id="KW-1185">Reference proteome</keyword>
<dbReference type="Proteomes" id="UP001156670">
    <property type="component" value="Unassembled WGS sequence"/>
</dbReference>
<evidence type="ECO:0000313" key="7">
    <source>
        <dbReference type="Proteomes" id="UP001156670"/>
    </source>
</evidence>
<organism evidence="6 7">
    <name type="scientific">Dyella acidisoli</name>
    <dbReference type="NCBI Taxonomy" id="1867834"/>
    <lineage>
        <taxon>Bacteria</taxon>
        <taxon>Pseudomonadati</taxon>
        <taxon>Pseudomonadota</taxon>
        <taxon>Gammaproteobacteria</taxon>
        <taxon>Lysobacterales</taxon>
        <taxon>Rhodanobacteraceae</taxon>
        <taxon>Dyella</taxon>
    </lineage>
</organism>
<keyword evidence="2 6" id="KW-0489">Methyltransferase</keyword>
<proteinExistence type="inferred from homology"/>
<dbReference type="PRINTS" id="PR00508">
    <property type="entry name" value="S21N4MTFRASE"/>
</dbReference>
<dbReference type="EMBL" id="BSOB01000018">
    <property type="protein sequence ID" value="GLQ93458.1"/>
    <property type="molecule type" value="Genomic_DNA"/>
</dbReference>
<evidence type="ECO:0000256" key="2">
    <source>
        <dbReference type="ARBA" id="ARBA00022603"/>
    </source>
</evidence>
<evidence type="ECO:0000256" key="4">
    <source>
        <dbReference type="RuleBase" id="RU362026"/>
    </source>
</evidence>
<dbReference type="PANTHER" id="PTHR13370">
    <property type="entry name" value="RNA METHYLASE-RELATED"/>
    <property type="match status" value="1"/>
</dbReference>
<gene>
    <name evidence="6" type="ORF">GCM10007901_24090</name>
</gene>
<dbReference type="Pfam" id="PF01555">
    <property type="entry name" value="N6_N4_Mtase"/>
    <property type="match status" value="1"/>
</dbReference>
<dbReference type="InterPro" id="IPR002052">
    <property type="entry name" value="DNA_methylase_N6_adenine_CS"/>
</dbReference>
<comment type="caution">
    <text evidence="6">The sequence shown here is derived from an EMBL/GenBank/DDBJ whole genome shotgun (WGS) entry which is preliminary data.</text>
</comment>
<comment type="similarity">
    <text evidence="1 4">Belongs to the N(4)/N(6)-methyltransferase family.</text>
</comment>
<name>A0ABQ5XQZ5_9GAMM</name>
<dbReference type="InterPro" id="IPR002941">
    <property type="entry name" value="DNA_methylase_N4/N6"/>
</dbReference>
<dbReference type="RefSeq" id="WP_284321171.1">
    <property type="nucleotide sequence ID" value="NZ_BSOB01000018.1"/>
</dbReference>
<dbReference type="PROSITE" id="PS00092">
    <property type="entry name" value="N6_MTASE"/>
    <property type="match status" value="1"/>
</dbReference>
<dbReference type="EC" id="2.1.1.-" evidence="4"/>
<dbReference type="SUPFAM" id="SSF53335">
    <property type="entry name" value="S-adenosyl-L-methionine-dependent methyltransferases"/>
    <property type="match status" value="1"/>
</dbReference>
<feature type="domain" description="DNA methylase N-4/N-6" evidence="5">
    <location>
        <begin position="27"/>
        <end position="233"/>
    </location>
</feature>
<dbReference type="Gene3D" id="3.40.50.150">
    <property type="entry name" value="Vaccinia Virus protein VP39"/>
    <property type="match status" value="1"/>
</dbReference>
<evidence type="ECO:0000256" key="1">
    <source>
        <dbReference type="ARBA" id="ARBA00006594"/>
    </source>
</evidence>
<accession>A0ABQ5XQZ5</accession>
<dbReference type="GO" id="GO:0008168">
    <property type="term" value="F:methyltransferase activity"/>
    <property type="evidence" value="ECO:0007669"/>
    <property type="project" value="UniProtKB-KW"/>
</dbReference>
<evidence type="ECO:0000313" key="6">
    <source>
        <dbReference type="EMBL" id="GLQ93458.1"/>
    </source>
</evidence>
<protein>
    <recommendedName>
        <fullName evidence="4">Methyltransferase</fullName>
        <ecNumber evidence="4">2.1.1.-</ecNumber>
    </recommendedName>
</protein>
<reference evidence="7" key="1">
    <citation type="journal article" date="2019" name="Int. J. Syst. Evol. Microbiol.">
        <title>The Global Catalogue of Microorganisms (GCM) 10K type strain sequencing project: providing services to taxonomists for standard genome sequencing and annotation.</title>
        <authorList>
            <consortium name="The Broad Institute Genomics Platform"/>
            <consortium name="The Broad Institute Genome Sequencing Center for Infectious Disease"/>
            <person name="Wu L."/>
            <person name="Ma J."/>
        </authorList>
    </citation>
    <scope>NUCLEOTIDE SEQUENCE [LARGE SCALE GENOMIC DNA]</scope>
    <source>
        <strain evidence="7">NBRC 111980</strain>
    </source>
</reference>
<sequence length="247" mass="27053">MHDKVTPYTLHRSDALQVLRTLPDASVNAVITDPPYCSGGQTMAARAKPTGEKYVNSDAKNKLPDFEGDFRDQRGFLAWASQWLAECHRVTRPGGHLLTFIDWRMLPTMTDAVQVAGWVWQGIVVWDKTNGCRPQRGRFRSQSEYVVWASRGPIDTQAHPVVLPGVFSVHPQRGGKQHQVGKPQVLMDKLMAIVPPAGTVLDPFMGSGTTGVAALCAGHRFVGIEMSEGYFGVARDRLSAVSQISAA</sequence>
<dbReference type="InterPro" id="IPR001091">
    <property type="entry name" value="RM_Methyltransferase"/>
</dbReference>
<keyword evidence="3" id="KW-0808">Transferase</keyword>
<dbReference type="GO" id="GO:0032259">
    <property type="term" value="P:methylation"/>
    <property type="evidence" value="ECO:0007669"/>
    <property type="project" value="UniProtKB-KW"/>
</dbReference>
<dbReference type="PANTHER" id="PTHR13370:SF3">
    <property type="entry name" value="TRNA (GUANINE(10)-N2)-METHYLTRANSFERASE HOMOLOG"/>
    <property type="match status" value="1"/>
</dbReference>